<dbReference type="Gene3D" id="3.20.20.60">
    <property type="entry name" value="Phosphoenolpyruvate-binding domains"/>
    <property type="match status" value="1"/>
</dbReference>
<evidence type="ECO:0000256" key="8">
    <source>
        <dbReference type="ARBA" id="ARBA00022679"/>
    </source>
</evidence>
<dbReference type="AlphaFoldDB" id="A0A921MCG6"/>
<comment type="cofactor">
    <cofactor evidence="2">
        <name>K(+)</name>
        <dbReference type="ChEBI" id="CHEBI:29103"/>
    </cofactor>
</comment>
<evidence type="ECO:0000259" key="21">
    <source>
        <dbReference type="Pfam" id="PF02887"/>
    </source>
</evidence>
<dbReference type="GO" id="GO:0005524">
    <property type="term" value="F:ATP binding"/>
    <property type="evidence" value="ECO:0007669"/>
    <property type="project" value="UniProtKB-KW"/>
</dbReference>
<dbReference type="Gene3D" id="3.40.1380.20">
    <property type="entry name" value="Pyruvate kinase, C-terminal domain"/>
    <property type="match status" value="1"/>
</dbReference>
<evidence type="ECO:0000259" key="20">
    <source>
        <dbReference type="Pfam" id="PF00224"/>
    </source>
</evidence>
<sequence>MRHAKIVATLGPAQNSYDDLRNLLAEGVNVARFNMSHGTHADHEERLERLRRASADSDSPVAVLLDLQGPKIRVGTFADGAKPHLAIGDRFTITSRPVDGDAECVSTSYTGLPGDVQPGDPLLIDDGRIRLRAVEVTDTDVVTEVEVPGRISDHKGINLPGVSVSVPALTEKDLADLRWGLAHGVDWVALSFVRGPEDIEDVHRVMEETGVHLPVMAKLEKPQAVDRLHEIVAAFDGIMVARGDLGVELPLEEVPIVQKRAIEVARRQAKPVVVATQMLESMIESPRPTRAEASDCANAVLDGADALMLSGETSIGAHWLETVRTMARIIEATEAEGLDRIPSLGTTPHTRGGAITAAAARIAEQLDIDLVCTFTQSGDSVRRMSRLRQKRPVIAFTPDPRVRNQLEMSWGVRTHLVRSVHHTDQMARQVDKVLLSHGEGEEGQLSIIVAGSPPGIVGSTNALRVHVLGDAINEVAAAYRDEVDETGV</sequence>
<keyword evidence="15 19" id="KW-0324">Glycolysis</keyword>
<keyword evidence="11 19" id="KW-0418">Kinase</keyword>
<dbReference type="PRINTS" id="PR01050">
    <property type="entry name" value="PYRUVTKNASE"/>
</dbReference>
<keyword evidence="9" id="KW-0479">Metal-binding</keyword>
<evidence type="ECO:0000256" key="3">
    <source>
        <dbReference type="ARBA" id="ARBA00004997"/>
    </source>
</evidence>
<keyword evidence="8 19" id="KW-0808">Transferase</keyword>
<evidence type="ECO:0000256" key="2">
    <source>
        <dbReference type="ARBA" id="ARBA00001958"/>
    </source>
</evidence>
<dbReference type="Pfam" id="PF00224">
    <property type="entry name" value="PK"/>
    <property type="match status" value="1"/>
</dbReference>
<dbReference type="SUPFAM" id="SSF50800">
    <property type="entry name" value="PK beta-barrel domain-like"/>
    <property type="match status" value="1"/>
</dbReference>
<dbReference type="NCBIfam" id="NF004978">
    <property type="entry name" value="PRK06354.1"/>
    <property type="match status" value="1"/>
</dbReference>
<dbReference type="Proteomes" id="UP000784435">
    <property type="component" value="Unassembled WGS sequence"/>
</dbReference>
<evidence type="ECO:0000313" key="23">
    <source>
        <dbReference type="Proteomes" id="UP000784435"/>
    </source>
</evidence>
<dbReference type="InterPro" id="IPR018209">
    <property type="entry name" value="Pyrv_Knase_AS"/>
</dbReference>
<dbReference type="NCBIfam" id="NF004491">
    <property type="entry name" value="PRK05826.1"/>
    <property type="match status" value="1"/>
</dbReference>
<evidence type="ECO:0000256" key="6">
    <source>
        <dbReference type="ARBA" id="ARBA00012142"/>
    </source>
</evidence>
<evidence type="ECO:0000256" key="15">
    <source>
        <dbReference type="ARBA" id="ARBA00023152"/>
    </source>
</evidence>
<organism evidence="22 23">
    <name type="scientific">Brevibacterium senegalense</name>
    <dbReference type="NCBI Taxonomy" id="1033736"/>
    <lineage>
        <taxon>Bacteria</taxon>
        <taxon>Bacillati</taxon>
        <taxon>Actinomycetota</taxon>
        <taxon>Actinomycetes</taxon>
        <taxon>Micrococcales</taxon>
        <taxon>Brevibacteriaceae</taxon>
        <taxon>Brevibacterium</taxon>
    </lineage>
</organism>
<dbReference type="InterPro" id="IPR015793">
    <property type="entry name" value="Pyrv_Knase_brl"/>
</dbReference>
<feature type="domain" description="Pyruvate kinase barrel" evidence="20">
    <location>
        <begin position="1"/>
        <end position="323"/>
    </location>
</feature>
<evidence type="ECO:0000256" key="13">
    <source>
        <dbReference type="ARBA" id="ARBA00022842"/>
    </source>
</evidence>
<comment type="cofactor">
    <cofactor evidence="1">
        <name>Mg(2+)</name>
        <dbReference type="ChEBI" id="CHEBI:18420"/>
    </cofactor>
</comment>
<comment type="catalytic activity">
    <reaction evidence="17 19">
        <text>pyruvate + ATP = phosphoenolpyruvate + ADP + H(+)</text>
        <dbReference type="Rhea" id="RHEA:18157"/>
        <dbReference type="ChEBI" id="CHEBI:15361"/>
        <dbReference type="ChEBI" id="CHEBI:15378"/>
        <dbReference type="ChEBI" id="CHEBI:30616"/>
        <dbReference type="ChEBI" id="CHEBI:58702"/>
        <dbReference type="ChEBI" id="CHEBI:456216"/>
        <dbReference type="EC" id="2.7.1.40"/>
    </reaction>
</comment>
<name>A0A921MCG6_9MICO</name>
<evidence type="ECO:0000256" key="9">
    <source>
        <dbReference type="ARBA" id="ARBA00022723"/>
    </source>
</evidence>
<dbReference type="NCBIfam" id="TIGR01064">
    <property type="entry name" value="pyruv_kin"/>
    <property type="match status" value="1"/>
</dbReference>
<accession>A0A921MCG6</accession>
<protein>
    <recommendedName>
        <fullName evidence="7 18">Pyruvate kinase</fullName>
        <ecNumber evidence="6 18">2.7.1.40</ecNumber>
    </recommendedName>
</protein>
<dbReference type="InterPro" id="IPR001697">
    <property type="entry name" value="Pyr_Knase"/>
</dbReference>
<dbReference type="FunFam" id="3.40.1380.20:FF:000009">
    <property type="entry name" value="Pyruvate kinase"/>
    <property type="match status" value="1"/>
</dbReference>
<feature type="domain" description="Pyruvate kinase C-terminal" evidence="21">
    <location>
        <begin position="354"/>
        <end position="466"/>
    </location>
</feature>
<evidence type="ECO:0000256" key="17">
    <source>
        <dbReference type="ARBA" id="ARBA00048152"/>
    </source>
</evidence>
<evidence type="ECO:0000256" key="14">
    <source>
        <dbReference type="ARBA" id="ARBA00022958"/>
    </source>
</evidence>
<keyword evidence="13 19" id="KW-0460">Magnesium</keyword>
<comment type="similarity">
    <text evidence="4 19">Belongs to the pyruvate kinase family.</text>
</comment>
<dbReference type="InterPro" id="IPR015795">
    <property type="entry name" value="Pyrv_Knase_C"/>
</dbReference>
<reference evidence="22" key="2">
    <citation type="submission" date="2021-09" db="EMBL/GenBank/DDBJ databases">
        <authorList>
            <person name="Gilroy R."/>
        </authorList>
    </citation>
    <scope>NUCLEOTIDE SEQUENCE</scope>
    <source>
        <strain evidence="22">ChiGjej5B5-7349</strain>
    </source>
</reference>
<dbReference type="InterPro" id="IPR015813">
    <property type="entry name" value="Pyrv/PenolPyrv_kinase-like_dom"/>
</dbReference>
<evidence type="ECO:0000256" key="16">
    <source>
        <dbReference type="ARBA" id="ARBA00023317"/>
    </source>
</evidence>
<evidence type="ECO:0000256" key="10">
    <source>
        <dbReference type="ARBA" id="ARBA00022741"/>
    </source>
</evidence>
<dbReference type="EMBL" id="DYUK01000081">
    <property type="protein sequence ID" value="HJG79507.1"/>
    <property type="molecule type" value="Genomic_DNA"/>
</dbReference>
<keyword evidence="10" id="KW-0547">Nucleotide-binding</keyword>
<keyword evidence="14" id="KW-0630">Potassium</keyword>
<dbReference type="Gene3D" id="2.40.33.10">
    <property type="entry name" value="PK beta-barrel domain-like"/>
    <property type="match status" value="1"/>
</dbReference>
<dbReference type="GO" id="GO:0030955">
    <property type="term" value="F:potassium ion binding"/>
    <property type="evidence" value="ECO:0007669"/>
    <property type="project" value="UniProtKB-UniRule"/>
</dbReference>
<dbReference type="InterPro" id="IPR040442">
    <property type="entry name" value="Pyrv_kinase-like_dom_sf"/>
</dbReference>
<dbReference type="SUPFAM" id="SSF51621">
    <property type="entry name" value="Phosphoenolpyruvate/pyruvate domain"/>
    <property type="match status" value="1"/>
</dbReference>
<dbReference type="EC" id="2.7.1.40" evidence="6 18"/>
<dbReference type="Pfam" id="PF02887">
    <property type="entry name" value="PK_C"/>
    <property type="match status" value="1"/>
</dbReference>
<dbReference type="GO" id="GO:0000287">
    <property type="term" value="F:magnesium ion binding"/>
    <property type="evidence" value="ECO:0007669"/>
    <property type="project" value="UniProtKB-UniRule"/>
</dbReference>
<dbReference type="PANTHER" id="PTHR11817">
    <property type="entry name" value="PYRUVATE KINASE"/>
    <property type="match status" value="1"/>
</dbReference>
<evidence type="ECO:0000256" key="11">
    <source>
        <dbReference type="ARBA" id="ARBA00022777"/>
    </source>
</evidence>
<evidence type="ECO:0000256" key="4">
    <source>
        <dbReference type="ARBA" id="ARBA00008663"/>
    </source>
</evidence>
<evidence type="ECO:0000256" key="5">
    <source>
        <dbReference type="ARBA" id="ARBA00011881"/>
    </source>
</evidence>
<evidence type="ECO:0000256" key="12">
    <source>
        <dbReference type="ARBA" id="ARBA00022840"/>
    </source>
</evidence>
<reference evidence="22" key="1">
    <citation type="journal article" date="2021" name="PeerJ">
        <title>Extensive microbial diversity within the chicken gut microbiome revealed by metagenomics and culture.</title>
        <authorList>
            <person name="Gilroy R."/>
            <person name="Ravi A."/>
            <person name="Getino M."/>
            <person name="Pursley I."/>
            <person name="Horton D.L."/>
            <person name="Alikhan N.F."/>
            <person name="Baker D."/>
            <person name="Gharbi K."/>
            <person name="Hall N."/>
            <person name="Watson M."/>
            <person name="Adriaenssens E.M."/>
            <person name="Foster-Nyarko E."/>
            <person name="Jarju S."/>
            <person name="Secka A."/>
            <person name="Antonio M."/>
            <person name="Oren A."/>
            <person name="Chaudhuri R.R."/>
            <person name="La Ragione R."/>
            <person name="Hildebrand F."/>
            <person name="Pallen M.J."/>
        </authorList>
    </citation>
    <scope>NUCLEOTIDE SEQUENCE</scope>
    <source>
        <strain evidence="22">ChiGjej5B5-7349</strain>
    </source>
</reference>
<dbReference type="PROSITE" id="PS00110">
    <property type="entry name" value="PYRUVATE_KINASE"/>
    <property type="match status" value="1"/>
</dbReference>
<comment type="subunit">
    <text evidence="5">Homotetramer.</text>
</comment>
<dbReference type="FunFam" id="2.40.33.10:FF:000001">
    <property type="entry name" value="Pyruvate kinase"/>
    <property type="match status" value="1"/>
</dbReference>
<dbReference type="InterPro" id="IPR036918">
    <property type="entry name" value="Pyrv_Knase_C_sf"/>
</dbReference>
<evidence type="ECO:0000313" key="22">
    <source>
        <dbReference type="EMBL" id="HJG79507.1"/>
    </source>
</evidence>
<evidence type="ECO:0000256" key="18">
    <source>
        <dbReference type="NCBIfam" id="TIGR01064"/>
    </source>
</evidence>
<dbReference type="InterPro" id="IPR011037">
    <property type="entry name" value="Pyrv_Knase-like_insert_dom_sf"/>
</dbReference>
<proteinExistence type="inferred from homology"/>
<comment type="pathway">
    <text evidence="3 19">Carbohydrate degradation; glycolysis; pyruvate from D-glyceraldehyde 3-phosphate: step 5/5.</text>
</comment>
<dbReference type="GO" id="GO:0016301">
    <property type="term" value="F:kinase activity"/>
    <property type="evidence" value="ECO:0007669"/>
    <property type="project" value="UniProtKB-KW"/>
</dbReference>
<keyword evidence="12" id="KW-0067">ATP-binding</keyword>
<comment type="caution">
    <text evidence="22">The sequence shown here is derived from an EMBL/GenBank/DDBJ whole genome shotgun (WGS) entry which is preliminary data.</text>
</comment>
<dbReference type="SUPFAM" id="SSF52935">
    <property type="entry name" value="PK C-terminal domain-like"/>
    <property type="match status" value="1"/>
</dbReference>
<evidence type="ECO:0000256" key="1">
    <source>
        <dbReference type="ARBA" id="ARBA00001946"/>
    </source>
</evidence>
<evidence type="ECO:0000256" key="7">
    <source>
        <dbReference type="ARBA" id="ARBA00018587"/>
    </source>
</evidence>
<dbReference type="GO" id="GO:0004743">
    <property type="term" value="F:pyruvate kinase activity"/>
    <property type="evidence" value="ECO:0007669"/>
    <property type="project" value="UniProtKB-UniRule"/>
</dbReference>
<dbReference type="InterPro" id="IPR015806">
    <property type="entry name" value="Pyrv_Knase_insert_dom_sf"/>
</dbReference>
<keyword evidence="16 22" id="KW-0670">Pyruvate</keyword>
<gene>
    <name evidence="22" type="primary">pyk</name>
    <name evidence="22" type="ORF">K8V08_03750</name>
</gene>
<evidence type="ECO:0000256" key="19">
    <source>
        <dbReference type="RuleBase" id="RU000504"/>
    </source>
</evidence>